<accession>A0A6A6V808</accession>
<reference evidence="2" key="1">
    <citation type="journal article" date="2020" name="Stud. Mycol.">
        <title>101 Dothideomycetes genomes: a test case for predicting lifestyles and emergence of pathogens.</title>
        <authorList>
            <person name="Haridas S."/>
            <person name="Albert R."/>
            <person name="Binder M."/>
            <person name="Bloem J."/>
            <person name="Labutti K."/>
            <person name="Salamov A."/>
            <person name="Andreopoulos B."/>
            <person name="Baker S."/>
            <person name="Barry K."/>
            <person name="Bills G."/>
            <person name="Bluhm B."/>
            <person name="Cannon C."/>
            <person name="Castanera R."/>
            <person name="Culley D."/>
            <person name="Daum C."/>
            <person name="Ezra D."/>
            <person name="Gonzalez J."/>
            <person name="Henrissat B."/>
            <person name="Kuo A."/>
            <person name="Liang C."/>
            <person name="Lipzen A."/>
            <person name="Lutzoni F."/>
            <person name="Magnuson J."/>
            <person name="Mondo S."/>
            <person name="Nolan M."/>
            <person name="Ohm R."/>
            <person name="Pangilinan J."/>
            <person name="Park H.-J."/>
            <person name="Ramirez L."/>
            <person name="Alfaro M."/>
            <person name="Sun H."/>
            <person name="Tritt A."/>
            <person name="Yoshinaga Y."/>
            <person name="Zwiers L.-H."/>
            <person name="Turgeon B."/>
            <person name="Goodwin S."/>
            <person name="Spatafora J."/>
            <person name="Crous P."/>
            <person name="Grigoriev I."/>
        </authorList>
    </citation>
    <scope>NUCLEOTIDE SEQUENCE</scope>
    <source>
        <strain evidence="2">CBS 119925</strain>
    </source>
</reference>
<feature type="compositionally biased region" description="Basic residues" evidence="1">
    <location>
        <begin position="1"/>
        <end position="17"/>
    </location>
</feature>
<feature type="compositionally biased region" description="Basic and acidic residues" evidence="1">
    <location>
        <begin position="48"/>
        <end position="62"/>
    </location>
</feature>
<dbReference type="AlphaFoldDB" id="A0A6A6V808"/>
<gene>
    <name evidence="2" type="ORF">M011DRAFT_468432</name>
</gene>
<evidence type="ECO:0000313" key="3">
    <source>
        <dbReference type="Proteomes" id="UP000799440"/>
    </source>
</evidence>
<evidence type="ECO:0000313" key="2">
    <source>
        <dbReference type="EMBL" id="KAF2746738.1"/>
    </source>
</evidence>
<feature type="region of interest" description="Disordered" evidence="1">
    <location>
        <begin position="1"/>
        <end position="114"/>
    </location>
</feature>
<dbReference type="EMBL" id="MU006576">
    <property type="protein sequence ID" value="KAF2746738.1"/>
    <property type="molecule type" value="Genomic_DNA"/>
</dbReference>
<sequence>MAEPHPRHRLVVKKSKSIKTDALGVQTDASENADTSLTENDGSEGDDTGEHRFDENTLSEKDASEDDEEQKDSELHGGEEQDSLQEVQSQDNPSTEGEQGAYGNSDDGNAIAGPANTVAPRDMLLLRSYVDARFYAYFFVPGEFGAGEMSPVLRRLGWL</sequence>
<evidence type="ECO:0000256" key="1">
    <source>
        <dbReference type="SAM" id="MobiDB-lite"/>
    </source>
</evidence>
<proteinExistence type="predicted"/>
<name>A0A6A6V808_9PLEO</name>
<keyword evidence="3" id="KW-1185">Reference proteome</keyword>
<organism evidence="2 3">
    <name type="scientific">Sporormia fimetaria CBS 119925</name>
    <dbReference type="NCBI Taxonomy" id="1340428"/>
    <lineage>
        <taxon>Eukaryota</taxon>
        <taxon>Fungi</taxon>
        <taxon>Dikarya</taxon>
        <taxon>Ascomycota</taxon>
        <taxon>Pezizomycotina</taxon>
        <taxon>Dothideomycetes</taxon>
        <taxon>Pleosporomycetidae</taxon>
        <taxon>Pleosporales</taxon>
        <taxon>Sporormiaceae</taxon>
        <taxon>Sporormia</taxon>
    </lineage>
</organism>
<protein>
    <submittedName>
        <fullName evidence="2">Uncharacterized protein</fullName>
    </submittedName>
</protein>
<feature type="compositionally biased region" description="Polar residues" evidence="1">
    <location>
        <begin position="27"/>
        <end position="40"/>
    </location>
</feature>
<feature type="compositionally biased region" description="Polar residues" evidence="1">
    <location>
        <begin position="84"/>
        <end position="97"/>
    </location>
</feature>
<dbReference type="Proteomes" id="UP000799440">
    <property type="component" value="Unassembled WGS sequence"/>
</dbReference>